<dbReference type="InterPro" id="IPR023214">
    <property type="entry name" value="HAD_sf"/>
</dbReference>
<dbReference type="InterPro" id="IPR036412">
    <property type="entry name" value="HAD-like_sf"/>
</dbReference>
<dbReference type="PANTHER" id="PTHR20889:SF12">
    <property type="entry name" value="LP01149P"/>
    <property type="match status" value="1"/>
</dbReference>
<dbReference type="Pfam" id="PF06888">
    <property type="entry name" value="Put_Phosphatase"/>
    <property type="match status" value="1"/>
</dbReference>
<dbReference type="Proteomes" id="UP001327560">
    <property type="component" value="Chromosome 5"/>
</dbReference>
<dbReference type="InterPro" id="IPR016965">
    <property type="entry name" value="Pase_PHOSPHO-typ"/>
</dbReference>
<dbReference type="PANTHER" id="PTHR20889">
    <property type="entry name" value="PHOSPHATASE, ORPHAN 1, 2"/>
    <property type="match status" value="1"/>
</dbReference>
<name>A0AAQ3QG83_9LILI</name>
<organism evidence="1 2">
    <name type="scientific">Canna indica</name>
    <name type="common">Indian-shot</name>
    <dbReference type="NCBI Taxonomy" id="4628"/>
    <lineage>
        <taxon>Eukaryota</taxon>
        <taxon>Viridiplantae</taxon>
        <taxon>Streptophyta</taxon>
        <taxon>Embryophyta</taxon>
        <taxon>Tracheophyta</taxon>
        <taxon>Spermatophyta</taxon>
        <taxon>Magnoliopsida</taxon>
        <taxon>Liliopsida</taxon>
        <taxon>Zingiberales</taxon>
        <taxon>Cannaceae</taxon>
        <taxon>Canna</taxon>
    </lineage>
</organism>
<evidence type="ECO:0000313" key="1">
    <source>
        <dbReference type="EMBL" id="WOL08311.1"/>
    </source>
</evidence>
<dbReference type="GO" id="GO:0016791">
    <property type="term" value="F:phosphatase activity"/>
    <property type="evidence" value="ECO:0007669"/>
    <property type="project" value="InterPro"/>
</dbReference>
<dbReference type="SUPFAM" id="SSF56784">
    <property type="entry name" value="HAD-like"/>
    <property type="match status" value="1"/>
</dbReference>
<evidence type="ECO:0000313" key="2">
    <source>
        <dbReference type="Proteomes" id="UP001327560"/>
    </source>
</evidence>
<proteinExistence type="predicted"/>
<dbReference type="AlphaFoldDB" id="A0AAQ3QG83"/>
<dbReference type="EMBL" id="CP136894">
    <property type="protein sequence ID" value="WOL08311.1"/>
    <property type="molecule type" value="Genomic_DNA"/>
</dbReference>
<protein>
    <submittedName>
        <fullName evidence="1">Inorganic pyrophosphatase 2</fullName>
    </submittedName>
</protein>
<dbReference type="Gene3D" id="3.40.50.1000">
    <property type="entry name" value="HAD superfamily/HAD-like"/>
    <property type="match status" value="1"/>
</dbReference>
<accession>A0AAQ3QG83</accession>
<sequence>MSWDSAMETIMWELHAQGRTITEIAKTLKTAPLPANTIAAIRSAYVLGCELRIVSDANRFFIETILKHHGLMGYFSESTPTQALSMRRGSLEFCLTMTSVLLPTDAISALQTCAR</sequence>
<reference evidence="1 2" key="1">
    <citation type="submission" date="2023-10" db="EMBL/GenBank/DDBJ databases">
        <title>Chromosome-scale genome assembly provides insights into flower coloration mechanisms of Canna indica.</title>
        <authorList>
            <person name="Li C."/>
        </authorList>
    </citation>
    <scope>NUCLEOTIDE SEQUENCE [LARGE SCALE GENOMIC DNA]</scope>
    <source>
        <tissue evidence="1">Flower</tissue>
    </source>
</reference>
<gene>
    <name evidence="1" type="ORF">Cni_G17064</name>
</gene>
<keyword evidence="2" id="KW-1185">Reference proteome</keyword>